<name>A0A7X5VB09_9ACTN</name>
<dbReference type="RefSeq" id="WP_167208324.1">
    <property type="nucleotide sequence ID" value="NZ_JAASRO010000001.1"/>
</dbReference>
<dbReference type="AlphaFoldDB" id="A0A7X5VB09"/>
<sequence>MHTSSLTDEPVSPDPEEVITAEVSRRFPPALLNDLWSQPHRLSTDALVERISYLEGHSFRQIRAGLQSIVDEVELHRVGYDDGFEDGHQAGYDRAVRDMIHNPDAISALLLALRDKEQGQ</sequence>
<evidence type="ECO:0000313" key="2">
    <source>
        <dbReference type="Proteomes" id="UP000555407"/>
    </source>
</evidence>
<proteinExistence type="predicted"/>
<dbReference type="Proteomes" id="UP000555407">
    <property type="component" value="Unassembled WGS sequence"/>
</dbReference>
<evidence type="ECO:0000313" key="1">
    <source>
        <dbReference type="EMBL" id="NIK57910.1"/>
    </source>
</evidence>
<comment type="caution">
    <text evidence="1">The sequence shown here is derived from an EMBL/GenBank/DDBJ whole genome shotgun (WGS) entry which is preliminary data.</text>
</comment>
<organism evidence="1 2">
    <name type="scientific">Kribbella shirazensis</name>
    <dbReference type="NCBI Taxonomy" id="1105143"/>
    <lineage>
        <taxon>Bacteria</taxon>
        <taxon>Bacillati</taxon>
        <taxon>Actinomycetota</taxon>
        <taxon>Actinomycetes</taxon>
        <taxon>Propionibacteriales</taxon>
        <taxon>Kribbellaceae</taxon>
        <taxon>Kribbella</taxon>
    </lineage>
</organism>
<accession>A0A7X5VB09</accession>
<reference evidence="1 2" key="1">
    <citation type="submission" date="2020-03" db="EMBL/GenBank/DDBJ databases">
        <title>Sequencing the genomes of 1000 actinobacteria strains.</title>
        <authorList>
            <person name="Klenk H.-P."/>
        </authorList>
    </citation>
    <scope>NUCLEOTIDE SEQUENCE [LARGE SCALE GENOMIC DNA]</scope>
    <source>
        <strain evidence="1 2">DSM 45490</strain>
    </source>
</reference>
<gene>
    <name evidence="1" type="ORF">BJY22_003627</name>
</gene>
<dbReference type="EMBL" id="JAASRO010000001">
    <property type="protein sequence ID" value="NIK57910.1"/>
    <property type="molecule type" value="Genomic_DNA"/>
</dbReference>
<protein>
    <submittedName>
        <fullName evidence="1">Uncharacterized protein</fullName>
    </submittedName>
</protein>
<keyword evidence="2" id="KW-1185">Reference proteome</keyword>